<dbReference type="GO" id="GO:0005776">
    <property type="term" value="C:autophagosome"/>
    <property type="evidence" value="ECO:0007669"/>
    <property type="project" value="TreeGrafter"/>
</dbReference>
<keyword evidence="1" id="KW-0808">Transferase</keyword>
<feature type="compositionally biased region" description="Low complexity" evidence="5">
    <location>
        <begin position="681"/>
        <end position="714"/>
    </location>
</feature>
<evidence type="ECO:0000256" key="3">
    <source>
        <dbReference type="ARBA" id="ARBA00022777"/>
    </source>
</evidence>
<dbReference type="SMART" id="SM00220">
    <property type="entry name" value="S_TKc"/>
    <property type="match status" value="1"/>
</dbReference>
<feature type="compositionally biased region" description="Gly residues" evidence="5">
    <location>
        <begin position="179"/>
        <end position="200"/>
    </location>
</feature>
<dbReference type="GO" id="GO:0005524">
    <property type="term" value="F:ATP binding"/>
    <property type="evidence" value="ECO:0007669"/>
    <property type="project" value="UniProtKB-KW"/>
</dbReference>
<gene>
    <name evidence="7" type="ORF">MCOM1403_LOCUS1865</name>
</gene>
<dbReference type="PANTHER" id="PTHR24348:SF22">
    <property type="entry name" value="NON-SPECIFIC SERINE_THREONINE PROTEIN KINASE"/>
    <property type="match status" value="1"/>
</dbReference>
<dbReference type="InterPro" id="IPR008271">
    <property type="entry name" value="Ser/Thr_kinase_AS"/>
</dbReference>
<keyword evidence="3" id="KW-0418">Kinase</keyword>
<protein>
    <recommendedName>
        <fullName evidence="6">Protein kinase domain-containing protein</fullName>
    </recommendedName>
</protein>
<dbReference type="EMBL" id="HBEQ01002364">
    <property type="protein sequence ID" value="CAD8514440.1"/>
    <property type="molecule type" value="Transcribed_RNA"/>
</dbReference>
<feature type="compositionally biased region" description="Gly residues" evidence="5">
    <location>
        <begin position="317"/>
        <end position="333"/>
    </location>
</feature>
<dbReference type="InterPro" id="IPR045269">
    <property type="entry name" value="Atg1-like"/>
</dbReference>
<evidence type="ECO:0000313" key="7">
    <source>
        <dbReference type="EMBL" id="CAD8514440.1"/>
    </source>
</evidence>
<dbReference type="GO" id="GO:0000407">
    <property type="term" value="C:phagophore assembly site"/>
    <property type="evidence" value="ECO:0007669"/>
    <property type="project" value="TreeGrafter"/>
</dbReference>
<evidence type="ECO:0000256" key="4">
    <source>
        <dbReference type="ARBA" id="ARBA00022840"/>
    </source>
</evidence>
<evidence type="ECO:0000259" key="6">
    <source>
        <dbReference type="PROSITE" id="PS50011"/>
    </source>
</evidence>
<feature type="region of interest" description="Disordered" evidence="5">
    <location>
        <begin position="162"/>
        <end position="276"/>
    </location>
</feature>
<keyword evidence="4" id="KW-0067">ATP-binding</keyword>
<feature type="compositionally biased region" description="Low complexity" evidence="5">
    <location>
        <begin position="217"/>
        <end position="231"/>
    </location>
</feature>
<dbReference type="InterPro" id="IPR011009">
    <property type="entry name" value="Kinase-like_dom_sf"/>
</dbReference>
<dbReference type="PROSITE" id="PS00108">
    <property type="entry name" value="PROTEIN_KINASE_ST"/>
    <property type="match status" value="1"/>
</dbReference>
<dbReference type="GO" id="GO:0010506">
    <property type="term" value="P:regulation of autophagy"/>
    <property type="evidence" value="ECO:0007669"/>
    <property type="project" value="InterPro"/>
</dbReference>
<feature type="compositionally biased region" description="Basic and acidic residues" evidence="5">
    <location>
        <begin position="165"/>
        <end position="177"/>
    </location>
</feature>
<dbReference type="Gene3D" id="1.10.510.10">
    <property type="entry name" value="Transferase(Phosphotransferase) domain 1"/>
    <property type="match status" value="1"/>
</dbReference>
<evidence type="ECO:0000256" key="5">
    <source>
        <dbReference type="SAM" id="MobiDB-lite"/>
    </source>
</evidence>
<dbReference type="InterPro" id="IPR000719">
    <property type="entry name" value="Prot_kinase_dom"/>
</dbReference>
<feature type="compositionally biased region" description="Low complexity" evidence="5">
    <location>
        <begin position="517"/>
        <end position="534"/>
    </location>
</feature>
<reference evidence="7" key="1">
    <citation type="submission" date="2021-01" db="EMBL/GenBank/DDBJ databases">
        <authorList>
            <person name="Corre E."/>
            <person name="Pelletier E."/>
            <person name="Niang G."/>
            <person name="Scheremetjew M."/>
            <person name="Finn R."/>
            <person name="Kale V."/>
            <person name="Holt S."/>
            <person name="Cochrane G."/>
            <person name="Meng A."/>
            <person name="Brown T."/>
            <person name="Cohen L."/>
        </authorList>
    </citation>
    <scope>NUCLEOTIDE SEQUENCE</scope>
    <source>
        <strain evidence="7">CCMP1723</strain>
    </source>
</reference>
<dbReference type="Pfam" id="PF00069">
    <property type="entry name" value="Pkinase"/>
    <property type="match status" value="1"/>
</dbReference>
<dbReference type="AlphaFoldDB" id="A0A7S0I943"/>
<keyword evidence="2" id="KW-0547">Nucleotide-binding</keyword>
<dbReference type="GO" id="GO:0016020">
    <property type="term" value="C:membrane"/>
    <property type="evidence" value="ECO:0007669"/>
    <property type="project" value="TreeGrafter"/>
</dbReference>
<evidence type="ECO:0000256" key="2">
    <source>
        <dbReference type="ARBA" id="ARBA00022741"/>
    </source>
</evidence>
<dbReference type="GO" id="GO:0005829">
    <property type="term" value="C:cytosol"/>
    <property type="evidence" value="ECO:0007669"/>
    <property type="project" value="TreeGrafter"/>
</dbReference>
<feature type="region of interest" description="Disordered" evidence="5">
    <location>
        <begin position="640"/>
        <end position="732"/>
    </location>
</feature>
<feature type="region of interest" description="Disordered" evidence="5">
    <location>
        <begin position="306"/>
        <end position="549"/>
    </location>
</feature>
<accession>A0A7S0I943</accession>
<evidence type="ECO:0000256" key="1">
    <source>
        <dbReference type="ARBA" id="ARBA00022679"/>
    </source>
</evidence>
<proteinExistence type="predicted"/>
<feature type="compositionally biased region" description="Basic residues" evidence="5">
    <location>
        <begin position="258"/>
        <end position="267"/>
    </location>
</feature>
<name>A0A7S0I943_MICPS</name>
<dbReference type="Pfam" id="PF24497">
    <property type="entry name" value="MIT_ATG1"/>
    <property type="match status" value="1"/>
</dbReference>
<feature type="compositionally biased region" description="Basic residues" evidence="5">
    <location>
        <begin position="453"/>
        <end position="464"/>
    </location>
</feature>
<organism evidence="7">
    <name type="scientific">Micromonas pusilla</name>
    <name type="common">Picoplanktonic green alga</name>
    <name type="synonym">Chromulina pusilla</name>
    <dbReference type="NCBI Taxonomy" id="38833"/>
    <lineage>
        <taxon>Eukaryota</taxon>
        <taxon>Viridiplantae</taxon>
        <taxon>Chlorophyta</taxon>
        <taxon>Mamiellophyceae</taxon>
        <taxon>Mamiellales</taxon>
        <taxon>Mamiellaceae</taxon>
        <taxon>Micromonas</taxon>
    </lineage>
</organism>
<feature type="compositionally biased region" description="Polar residues" evidence="5">
    <location>
        <begin position="373"/>
        <end position="391"/>
    </location>
</feature>
<feature type="domain" description="Protein kinase" evidence="6">
    <location>
        <begin position="1"/>
        <end position="155"/>
    </location>
</feature>
<dbReference type="PANTHER" id="PTHR24348">
    <property type="entry name" value="SERINE/THREONINE-PROTEIN KINASE UNC-51-RELATED"/>
    <property type="match status" value="1"/>
</dbReference>
<sequence length="905" mass="92969">MRQMASGLRAMRAQNLIHRDLKPQNLLLTVASPDAELKIADFGFARYMHPTGMAETLCGSPLYMAPEILGYQKYDAKADLWSVGTILYELLVGRPPFTGVNPMQLLRNIERSDAKIPSKVANALSRECVSILRGLLRRNPVERMGFDEFFEHPFLTGQALVREAPLGRREPETRAREGGAAGGGGEAGADSGMSGGGNSSGSGDSSQMPFPMEDESTSTGSHATTTNTNTTQRHRQQASVGATPRPPPHSPTPTDLQHRHHPPHHHASIPSSVEKAARGVGNVAAAAAMGVRDVAAAAAAAGTNWLSTSPLSRRPGFLGGTSPGGRPLLGGSGSHQKPPLSSSPSVARAASFGGFNPGGDGSSVEIQPVPFSLQGSKGRSGSDRSLTSMDSSAEYVLVEGDKSGDKSGLASMESSPGGSLPSGGGLTQMAAGLTRKLSSNLGAAIRGSSSPPSRHHHNHHHRHSSSSSPGRELYRMSSSPGGLGLGSSPGSFPPRPGSSRHSPPGVGLGSSGAHPGSSARNSPSYPSSRVSSARSGGGSGLAALPFPSQSPSEKEAAAALALARVAQSAAAAAPGENRFASSAQRVSVLERAATVLRDVAMERWDSGKRLDALSVSLVSLTALREGYKLAQAVAKEAAEAEAANAPRGGPPDSRNVRLSDMSNMSNMSDSSRSSGGGGDCASRPASASSSSSGSPPWIPGRDSSSSRSAGGSSAELPRSPKTPERLRKDRERAVKTAERIKNAFNAALTRADRAAAAVKGVGVEGSARLPDAMDLAYDAALALGRSGAVEELMGNTRTALEAYSRAQTLLVFVLSEGPQFVTANERRGDGKPTDAERETAAALVTPGCSAGDASAGAGSHLAPSLPGEFPARGRIARFVGAIGARQQACAATAMRSSSGATRRPP</sequence>
<dbReference type="GO" id="GO:0000045">
    <property type="term" value="P:autophagosome assembly"/>
    <property type="evidence" value="ECO:0007669"/>
    <property type="project" value="TreeGrafter"/>
</dbReference>
<dbReference type="SUPFAM" id="SSF56112">
    <property type="entry name" value="Protein kinase-like (PK-like)"/>
    <property type="match status" value="1"/>
</dbReference>
<dbReference type="InterPro" id="IPR056281">
    <property type="entry name" value="MIT_ATG1a/b/c"/>
</dbReference>
<dbReference type="GO" id="GO:0004674">
    <property type="term" value="F:protein serine/threonine kinase activity"/>
    <property type="evidence" value="ECO:0007669"/>
    <property type="project" value="InterPro"/>
</dbReference>
<feature type="compositionally biased region" description="Basic and acidic residues" evidence="5">
    <location>
        <begin position="721"/>
        <end position="732"/>
    </location>
</feature>
<dbReference type="PROSITE" id="PS50011">
    <property type="entry name" value="PROTEIN_KINASE_DOM"/>
    <property type="match status" value="1"/>
</dbReference>
<feature type="compositionally biased region" description="Low complexity" evidence="5">
    <location>
        <begin position="659"/>
        <end position="673"/>
    </location>
</feature>